<dbReference type="RefSeq" id="WP_072965405.1">
    <property type="nucleotide sequence ID" value="NZ_FRAJ01000003.1"/>
</dbReference>
<dbReference type="Gene3D" id="1.10.10.10">
    <property type="entry name" value="Winged helix-like DNA-binding domain superfamily/Winged helix DNA-binding domain"/>
    <property type="match status" value="1"/>
</dbReference>
<proteinExistence type="inferred from homology"/>
<feature type="site" description="Cleavage; by autolysis" evidence="13">
    <location>
        <begin position="102"/>
        <end position="103"/>
    </location>
</feature>
<dbReference type="InterPro" id="IPR050077">
    <property type="entry name" value="LexA_repressor"/>
</dbReference>
<comment type="similarity">
    <text evidence="1 13 14">Belongs to the peptidase S24 family.</text>
</comment>
<keyword evidence="18" id="KW-1185">Reference proteome</keyword>
<feature type="domain" description="LexA repressor DNA-binding" evidence="16">
    <location>
        <begin position="11"/>
        <end position="73"/>
    </location>
</feature>
<keyword evidence="9 13" id="KW-0238">DNA-binding</keyword>
<dbReference type="Proteomes" id="UP000184082">
    <property type="component" value="Unassembled WGS sequence"/>
</dbReference>
<dbReference type="NCBIfam" id="TIGR00498">
    <property type="entry name" value="lexA"/>
    <property type="match status" value="1"/>
</dbReference>
<evidence type="ECO:0000256" key="4">
    <source>
        <dbReference type="ARBA" id="ARBA00022705"/>
    </source>
</evidence>
<dbReference type="SUPFAM" id="SSF46785">
    <property type="entry name" value="Winged helix' DNA-binding domain"/>
    <property type="match status" value="1"/>
</dbReference>
<evidence type="ECO:0000256" key="12">
    <source>
        <dbReference type="ARBA" id="ARBA00023236"/>
    </source>
</evidence>
<feature type="DNA-binding region" description="H-T-H motif" evidence="13">
    <location>
        <begin position="36"/>
        <end position="56"/>
    </location>
</feature>
<gene>
    <name evidence="13" type="primary">lexA</name>
    <name evidence="17" type="ORF">SAMN02745883_00089</name>
</gene>
<dbReference type="InterPro" id="IPR006197">
    <property type="entry name" value="Peptidase_S24_LexA"/>
</dbReference>
<dbReference type="InterPro" id="IPR036390">
    <property type="entry name" value="WH_DNA-bd_sf"/>
</dbReference>
<dbReference type="Pfam" id="PF00717">
    <property type="entry name" value="Peptidase_S24"/>
    <property type="match status" value="1"/>
</dbReference>
<evidence type="ECO:0000256" key="10">
    <source>
        <dbReference type="ARBA" id="ARBA00023163"/>
    </source>
</evidence>
<keyword evidence="4 13" id="KW-0235">DNA replication</keyword>
<evidence type="ECO:0000259" key="15">
    <source>
        <dbReference type="Pfam" id="PF00717"/>
    </source>
</evidence>
<dbReference type="EMBL" id="FRAJ01000003">
    <property type="protein sequence ID" value="SHJ66711.1"/>
    <property type="molecule type" value="Genomic_DNA"/>
</dbReference>
<dbReference type="InterPro" id="IPR011991">
    <property type="entry name" value="ArsR-like_HTH"/>
</dbReference>
<protein>
    <recommendedName>
        <fullName evidence="13">LexA repressor</fullName>
        <ecNumber evidence="13">3.4.21.88</ecNumber>
    </recommendedName>
</protein>
<evidence type="ECO:0000256" key="5">
    <source>
        <dbReference type="ARBA" id="ARBA00022763"/>
    </source>
</evidence>
<evidence type="ECO:0000256" key="7">
    <source>
        <dbReference type="ARBA" id="ARBA00022813"/>
    </source>
</evidence>
<dbReference type="GO" id="GO:0006508">
    <property type="term" value="P:proteolysis"/>
    <property type="evidence" value="ECO:0007669"/>
    <property type="project" value="InterPro"/>
</dbReference>
<dbReference type="HAMAP" id="MF_00015">
    <property type="entry name" value="LexA"/>
    <property type="match status" value="1"/>
</dbReference>
<name>A0A1M6L666_9FIRM</name>
<evidence type="ECO:0000256" key="11">
    <source>
        <dbReference type="ARBA" id="ARBA00023204"/>
    </source>
</evidence>
<keyword evidence="7 13" id="KW-0068">Autocatalytic cleavage</keyword>
<comment type="subunit">
    <text evidence="2 13">Homodimer.</text>
</comment>
<comment type="catalytic activity">
    <reaction evidence="13">
        <text>Hydrolysis of Ala-|-Gly bond in repressor LexA.</text>
        <dbReference type="EC" id="3.4.21.88"/>
    </reaction>
</comment>
<accession>A0A1M6L666</accession>
<organism evidence="17 18">
    <name type="scientific">Caminicella sporogenes DSM 14501</name>
    <dbReference type="NCBI Taxonomy" id="1121266"/>
    <lineage>
        <taxon>Bacteria</taxon>
        <taxon>Bacillati</taxon>
        <taxon>Bacillota</taxon>
        <taxon>Clostridia</taxon>
        <taxon>Peptostreptococcales</taxon>
        <taxon>Caminicellaceae</taxon>
        <taxon>Caminicella</taxon>
    </lineage>
</organism>
<feature type="active site" description="For autocatalytic cleavage activity" evidence="13">
    <location>
        <position position="137"/>
    </location>
</feature>
<keyword evidence="3 13" id="KW-0678">Repressor</keyword>
<dbReference type="GO" id="GO:0009432">
    <property type="term" value="P:SOS response"/>
    <property type="evidence" value="ECO:0007669"/>
    <property type="project" value="UniProtKB-UniRule"/>
</dbReference>
<dbReference type="GO" id="GO:0006260">
    <property type="term" value="P:DNA replication"/>
    <property type="evidence" value="ECO:0007669"/>
    <property type="project" value="UniProtKB-UniRule"/>
</dbReference>
<dbReference type="PANTHER" id="PTHR33516:SF2">
    <property type="entry name" value="LEXA REPRESSOR-RELATED"/>
    <property type="match status" value="1"/>
</dbReference>
<dbReference type="Pfam" id="PF01726">
    <property type="entry name" value="LexA_DNA_bind"/>
    <property type="match status" value="1"/>
</dbReference>
<evidence type="ECO:0000256" key="1">
    <source>
        <dbReference type="ARBA" id="ARBA00007484"/>
    </source>
</evidence>
<dbReference type="STRING" id="1121266.SAMN02745883_00089"/>
<evidence type="ECO:0000256" key="13">
    <source>
        <dbReference type="HAMAP-Rule" id="MF_00015"/>
    </source>
</evidence>
<dbReference type="EC" id="3.4.21.88" evidence="13"/>
<evidence type="ECO:0000256" key="14">
    <source>
        <dbReference type="RuleBase" id="RU003991"/>
    </source>
</evidence>
<dbReference type="GO" id="GO:0003677">
    <property type="term" value="F:DNA binding"/>
    <property type="evidence" value="ECO:0007669"/>
    <property type="project" value="UniProtKB-UniRule"/>
</dbReference>
<dbReference type="SUPFAM" id="SSF51306">
    <property type="entry name" value="LexA/Signal peptidase"/>
    <property type="match status" value="1"/>
</dbReference>
<dbReference type="CDD" id="cd06529">
    <property type="entry name" value="S24_LexA-like"/>
    <property type="match status" value="1"/>
</dbReference>
<dbReference type="InterPro" id="IPR036388">
    <property type="entry name" value="WH-like_DNA-bd_sf"/>
</dbReference>
<evidence type="ECO:0000256" key="8">
    <source>
        <dbReference type="ARBA" id="ARBA00023015"/>
    </source>
</evidence>
<evidence type="ECO:0000256" key="2">
    <source>
        <dbReference type="ARBA" id="ARBA00011738"/>
    </source>
</evidence>
<keyword evidence="5 13" id="KW-0227">DNA damage</keyword>
<dbReference type="GO" id="GO:0006281">
    <property type="term" value="P:DNA repair"/>
    <property type="evidence" value="ECO:0007669"/>
    <property type="project" value="UniProtKB-UniRule"/>
</dbReference>
<reference evidence="17 18" key="1">
    <citation type="submission" date="2016-11" db="EMBL/GenBank/DDBJ databases">
        <authorList>
            <person name="Jaros S."/>
            <person name="Januszkiewicz K."/>
            <person name="Wedrychowicz H."/>
        </authorList>
    </citation>
    <scope>NUCLEOTIDE SEQUENCE [LARGE SCALE GENOMIC DNA]</scope>
    <source>
        <strain evidence="17 18">DSM 14501</strain>
    </source>
</reference>
<evidence type="ECO:0000313" key="17">
    <source>
        <dbReference type="EMBL" id="SHJ66711.1"/>
    </source>
</evidence>
<dbReference type="GO" id="GO:0004252">
    <property type="term" value="F:serine-type endopeptidase activity"/>
    <property type="evidence" value="ECO:0007669"/>
    <property type="project" value="UniProtKB-UniRule"/>
</dbReference>
<keyword evidence="8 13" id="KW-0805">Transcription regulation</keyword>
<feature type="domain" description="Peptidase S24/S26A/S26B/S26C" evidence="15">
    <location>
        <begin position="95"/>
        <end position="206"/>
    </location>
</feature>
<keyword evidence="11 13" id="KW-0234">DNA repair</keyword>
<dbReference type="FunFam" id="1.10.10.10:FF:000009">
    <property type="entry name" value="LexA repressor"/>
    <property type="match status" value="1"/>
</dbReference>
<evidence type="ECO:0000256" key="9">
    <source>
        <dbReference type="ARBA" id="ARBA00023125"/>
    </source>
</evidence>
<dbReference type="InterPro" id="IPR006200">
    <property type="entry name" value="LexA"/>
</dbReference>
<dbReference type="FunFam" id="2.10.109.10:FF:000001">
    <property type="entry name" value="LexA repressor"/>
    <property type="match status" value="1"/>
</dbReference>
<dbReference type="AlphaFoldDB" id="A0A1M6L666"/>
<dbReference type="GO" id="GO:0045892">
    <property type="term" value="P:negative regulation of DNA-templated transcription"/>
    <property type="evidence" value="ECO:0007669"/>
    <property type="project" value="UniProtKB-UniRule"/>
</dbReference>
<keyword evidence="10 13" id="KW-0804">Transcription</keyword>
<evidence type="ECO:0000313" key="18">
    <source>
        <dbReference type="Proteomes" id="UP000184082"/>
    </source>
</evidence>
<feature type="active site" description="For autocatalytic cleavage activity" evidence="13">
    <location>
        <position position="174"/>
    </location>
</feature>
<evidence type="ECO:0000256" key="6">
    <source>
        <dbReference type="ARBA" id="ARBA00022801"/>
    </source>
</evidence>
<dbReference type="PANTHER" id="PTHR33516">
    <property type="entry name" value="LEXA REPRESSOR"/>
    <property type="match status" value="1"/>
</dbReference>
<dbReference type="PRINTS" id="PR00726">
    <property type="entry name" value="LEXASERPTASE"/>
</dbReference>
<dbReference type="InterPro" id="IPR039418">
    <property type="entry name" value="LexA-like"/>
</dbReference>
<dbReference type="InterPro" id="IPR006199">
    <property type="entry name" value="LexA_DNA-bd_dom"/>
</dbReference>
<keyword evidence="6 13" id="KW-0378">Hydrolase</keyword>
<dbReference type="CDD" id="cd00090">
    <property type="entry name" value="HTH_ARSR"/>
    <property type="match status" value="1"/>
</dbReference>
<keyword evidence="12 13" id="KW-0742">SOS response</keyword>
<evidence type="ECO:0000256" key="3">
    <source>
        <dbReference type="ARBA" id="ARBA00022491"/>
    </source>
</evidence>
<dbReference type="Gene3D" id="2.10.109.10">
    <property type="entry name" value="Umud Fragment, subunit A"/>
    <property type="match status" value="1"/>
</dbReference>
<evidence type="ECO:0000259" key="16">
    <source>
        <dbReference type="Pfam" id="PF01726"/>
    </source>
</evidence>
<comment type="function">
    <text evidence="13">Represses a number of genes involved in the response to DNA damage (SOS response), including recA and lexA. In the presence of single-stranded DNA, RecA interacts with LexA causing an autocatalytic cleavage which disrupts the DNA-binding part of LexA, leading to derepression of the SOS regulon and eventually DNA repair.</text>
</comment>
<dbReference type="InterPro" id="IPR015927">
    <property type="entry name" value="Peptidase_S24_S26A/B/C"/>
</dbReference>
<sequence>MSSDLTKQRPNLTKQQSKILNFIKQEIQKKGYPPSVREICEAVGLRSTSTVHGHLTRLERKGYIRRDPTKPRAIEVLNFNRFISENKEKEIANIPIIGKVTAGQPILAVENVEETFPVPIDFIDSGNYFILKISGDSMIKAGILNDDFVLVKQQSDANNGDIVVALLEDSATVKRFFKEDNYIKLQPENDFMNPIIVNDVRILGIVKGVFRKL</sequence>
<dbReference type="InterPro" id="IPR036286">
    <property type="entry name" value="LexA/Signal_pep-like_sf"/>
</dbReference>